<dbReference type="SUPFAM" id="SSF53098">
    <property type="entry name" value="Ribonuclease H-like"/>
    <property type="match status" value="1"/>
</dbReference>
<reference evidence="4" key="2">
    <citation type="submission" date="2014-07" db="EMBL/GenBank/DDBJ databases">
        <authorList>
            <person name="Hull J."/>
        </authorList>
    </citation>
    <scope>NUCLEOTIDE SEQUENCE</scope>
</reference>
<evidence type="ECO:0000256" key="2">
    <source>
        <dbReference type="SAM" id="MobiDB-lite"/>
    </source>
</evidence>
<evidence type="ECO:0000256" key="1">
    <source>
        <dbReference type="ARBA" id="ARBA00012493"/>
    </source>
</evidence>
<evidence type="ECO:0000313" key="4">
    <source>
        <dbReference type="EMBL" id="JAF99271.1"/>
    </source>
</evidence>
<sequence>TVKVKSLARSYVWWPKIDQQIENLINNCNECARTKYDPNKHPLVPWPVTSQPWSRLHFDSLGPVANHYIFVLVDSHTKWVEAFFTKSMTSSTTIILLRQIFARFGLPNTLVADNYSAFKSEEFQDFCTKNGIRFKSGAPYSPRTNGAAEIVVRTIKRSLLAAISDSSSDINLLEVKLQRILLDLRNSTHSSTGTSPAEILLKRPIRGRLDLLKPPTTDSKNVAAQEKQIEYHGGDNSAIFKVGDQIWARNFRPGEAKWLKGIVSEVLGSRRVRVKIPYLDLEWVRHYHQLRPRTSDSCPIEPLTDDSVNDTASIQADASTQTDSISNQQPHVSSQVTPSISDATDVAPVTPSVAVATTSRFGRPLKQPKRL</sequence>
<dbReference type="Pfam" id="PF00665">
    <property type="entry name" value="rve"/>
    <property type="match status" value="1"/>
</dbReference>
<dbReference type="PANTHER" id="PTHR37984:SF5">
    <property type="entry name" value="PROTEIN NYNRIN-LIKE"/>
    <property type="match status" value="1"/>
</dbReference>
<feature type="region of interest" description="Disordered" evidence="2">
    <location>
        <begin position="316"/>
        <end position="344"/>
    </location>
</feature>
<name>A0A0A9VSE1_LYGHE</name>
<dbReference type="PANTHER" id="PTHR37984">
    <property type="entry name" value="PROTEIN CBG26694"/>
    <property type="match status" value="1"/>
</dbReference>
<dbReference type="InterPro" id="IPR012337">
    <property type="entry name" value="RNaseH-like_sf"/>
</dbReference>
<dbReference type="GO" id="GO:0015074">
    <property type="term" value="P:DNA integration"/>
    <property type="evidence" value="ECO:0007669"/>
    <property type="project" value="InterPro"/>
</dbReference>
<dbReference type="Gene3D" id="3.30.420.10">
    <property type="entry name" value="Ribonuclease H-like superfamily/Ribonuclease H"/>
    <property type="match status" value="1"/>
</dbReference>
<dbReference type="InterPro" id="IPR041588">
    <property type="entry name" value="Integrase_H2C2"/>
</dbReference>
<feature type="domain" description="Integrase catalytic" evidence="3">
    <location>
        <begin position="48"/>
        <end position="204"/>
    </location>
</feature>
<reference evidence="4" key="1">
    <citation type="journal article" date="2014" name="PLoS ONE">
        <title>Transcriptome-Based Identification of ABC Transporters in the Western Tarnished Plant Bug Lygus hesperus.</title>
        <authorList>
            <person name="Hull J.J."/>
            <person name="Chaney K."/>
            <person name="Geib S.M."/>
            <person name="Fabrick J.A."/>
            <person name="Brent C.S."/>
            <person name="Walsh D."/>
            <person name="Lavine L.C."/>
        </authorList>
    </citation>
    <scope>NUCLEOTIDE SEQUENCE</scope>
</reference>
<dbReference type="AlphaFoldDB" id="A0A0A9VSE1"/>
<dbReference type="GO" id="GO:0003964">
    <property type="term" value="F:RNA-directed DNA polymerase activity"/>
    <property type="evidence" value="ECO:0007669"/>
    <property type="project" value="UniProtKB-EC"/>
</dbReference>
<dbReference type="InterPro" id="IPR001584">
    <property type="entry name" value="Integrase_cat-core"/>
</dbReference>
<dbReference type="Pfam" id="PF17921">
    <property type="entry name" value="Integrase_H2C2"/>
    <property type="match status" value="1"/>
</dbReference>
<dbReference type="PROSITE" id="PS50994">
    <property type="entry name" value="INTEGRASE"/>
    <property type="match status" value="1"/>
</dbReference>
<dbReference type="EC" id="2.7.7.49" evidence="1"/>
<dbReference type="EMBL" id="GBHO01044332">
    <property type="protein sequence ID" value="JAF99271.1"/>
    <property type="molecule type" value="Transcribed_RNA"/>
</dbReference>
<organism evidence="4">
    <name type="scientific">Lygus hesperus</name>
    <name type="common">Western plant bug</name>
    <dbReference type="NCBI Taxonomy" id="30085"/>
    <lineage>
        <taxon>Eukaryota</taxon>
        <taxon>Metazoa</taxon>
        <taxon>Ecdysozoa</taxon>
        <taxon>Arthropoda</taxon>
        <taxon>Hexapoda</taxon>
        <taxon>Insecta</taxon>
        <taxon>Pterygota</taxon>
        <taxon>Neoptera</taxon>
        <taxon>Paraneoptera</taxon>
        <taxon>Hemiptera</taxon>
        <taxon>Heteroptera</taxon>
        <taxon>Panheteroptera</taxon>
        <taxon>Cimicomorpha</taxon>
        <taxon>Miridae</taxon>
        <taxon>Mirini</taxon>
        <taxon>Lygus</taxon>
    </lineage>
</organism>
<dbReference type="GO" id="GO:0003676">
    <property type="term" value="F:nucleic acid binding"/>
    <property type="evidence" value="ECO:0007669"/>
    <property type="project" value="InterPro"/>
</dbReference>
<proteinExistence type="predicted"/>
<feature type="non-terminal residue" evidence="4">
    <location>
        <position position="371"/>
    </location>
</feature>
<gene>
    <name evidence="4" type="ORF">CM83_12254</name>
</gene>
<protein>
    <recommendedName>
        <fullName evidence="1">RNA-directed DNA polymerase</fullName>
        <ecNumber evidence="1">2.7.7.49</ecNumber>
    </recommendedName>
</protein>
<evidence type="ECO:0000259" key="3">
    <source>
        <dbReference type="PROSITE" id="PS50994"/>
    </source>
</evidence>
<dbReference type="InterPro" id="IPR036397">
    <property type="entry name" value="RNaseH_sf"/>
</dbReference>
<accession>A0A0A9VSE1</accession>
<dbReference type="InterPro" id="IPR050951">
    <property type="entry name" value="Retrovirus_Pol_polyprotein"/>
</dbReference>
<feature type="non-terminal residue" evidence="4">
    <location>
        <position position="1"/>
    </location>
</feature>
<feature type="compositionally biased region" description="Polar residues" evidence="2">
    <location>
        <begin position="316"/>
        <end position="342"/>
    </location>
</feature>